<reference evidence="3" key="1">
    <citation type="journal article" date="2019" name="Int. J. Syst. Evol. Microbiol.">
        <title>The Global Catalogue of Microorganisms (GCM) 10K type strain sequencing project: providing services to taxonomists for standard genome sequencing and annotation.</title>
        <authorList>
            <consortium name="The Broad Institute Genomics Platform"/>
            <consortium name="The Broad Institute Genome Sequencing Center for Infectious Disease"/>
            <person name="Wu L."/>
            <person name="Ma J."/>
        </authorList>
    </citation>
    <scope>NUCLEOTIDE SEQUENCE [LARGE SCALE GENOMIC DNA]</scope>
    <source>
        <strain evidence="3">JCM 14718</strain>
    </source>
</reference>
<accession>A0ABP4RKB8</accession>
<evidence type="ECO:0000256" key="1">
    <source>
        <dbReference type="SAM" id="MobiDB-lite"/>
    </source>
</evidence>
<proteinExistence type="predicted"/>
<keyword evidence="3" id="KW-1185">Reference proteome</keyword>
<feature type="region of interest" description="Disordered" evidence="1">
    <location>
        <begin position="1"/>
        <end position="22"/>
    </location>
</feature>
<feature type="compositionally biased region" description="Basic residues" evidence="1">
    <location>
        <begin position="7"/>
        <end position="17"/>
    </location>
</feature>
<sequence length="384" mass="41014">MSPVSRGRTKKKNKTKKSSREPSLKQIYAGVVDEFAGTISETDPLNAEAIASSIVGDALRMSDDYEVEDLGTLPLIGYASGRPSRPGLALLRAVAAVGITPELRQAAAEGVQAVLSAGIADLPWAGALDAPIEAGNCWQMGDVFGDSCMVVAEFVRNGQRHAISGHLGLDGLNGLAEEINLLDKTDGLAAELAGLAEEDPLQFFQEIEHAAGMRLLRRSIPAAVDYYGVDPDPEEPDSPGASYYGLLYARYRALGLPAVVVDEGSPMPPEVGDQVVADFLAAKSDGLPDVEAAKELIRHLATFGFELDALRPVRVSPVKTAGFLLAYVPEVANLSDQAISAVPTVMEAWTEWVADQRKLPIEAVRTLRSELTEVLAEFAKAHRK</sequence>
<comment type="caution">
    <text evidence="2">The sequence shown here is derived from an EMBL/GenBank/DDBJ whole genome shotgun (WGS) entry which is preliminary data.</text>
</comment>
<protein>
    <submittedName>
        <fullName evidence="2">Uncharacterized protein</fullName>
    </submittedName>
</protein>
<dbReference type="RefSeq" id="WP_344306174.1">
    <property type="nucleotide sequence ID" value="NZ_BAAANY010000001.1"/>
</dbReference>
<name>A0ABP4RKB8_9ACTN</name>
<evidence type="ECO:0000313" key="2">
    <source>
        <dbReference type="EMBL" id="GAA1656017.1"/>
    </source>
</evidence>
<dbReference type="Proteomes" id="UP001500618">
    <property type="component" value="Unassembled WGS sequence"/>
</dbReference>
<dbReference type="EMBL" id="BAAANY010000001">
    <property type="protein sequence ID" value="GAA1656017.1"/>
    <property type="molecule type" value="Genomic_DNA"/>
</dbReference>
<evidence type="ECO:0000313" key="3">
    <source>
        <dbReference type="Proteomes" id="UP001500618"/>
    </source>
</evidence>
<organism evidence="2 3">
    <name type="scientific">Fodinicola feengrottensis</name>
    <dbReference type="NCBI Taxonomy" id="435914"/>
    <lineage>
        <taxon>Bacteria</taxon>
        <taxon>Bacillati</taxon>
        <taxon>Actinomycetota</taxon>
        <taxon>Actinomycetes</taxon>
        <taxon>Mycobacteriales</taxon>
        <taxon>Fodinicola</taxon>
    </lineage>
</organism>
<gene>
    <name evidence="2" type="ORF">GCM10009765_01590</name>
</gene>